<evidence type="ECO:0000313" key="3">
    <source>
        <dbReference type="Proteomes" id="UP000214880"/>
    </source>
</evidence>
<gene>
    <name evidence="2" type="ORF">SAMN04488502_10213</name>
</gene>
<proteinExistence type="predicted"/>
<sequence>MRFLQMGSRMLSRTSPLGLIAGGTVAALAVPAVRKGLRRAAVVTLSGILSLTDEAKQHSAASRQKIQELIDEAKSTDHKLAYKKLKDNLKEQPRRMAVAATAGVLAASDKAKGLAHNASHGLKTVVADARELRNQNSAGNTQTTEINDGLEGEFTDLPEH</sequence>
<dbReference type="EMBL" id="FNHB01000002">
    <property type="protein sequence ID" value="SDM04925.1"/>
    <property type="molecule type" value="Genomic_DNA"/>
</dbReference>
<accession>A0A1G9Q3L5</accession>
<dbReference type="RefSeq" id="WP_092069998.1">
    <property type="nucleotide sequence ID" value="NZ_FNHB01000002.1"/>
</dbReference>
<organism evidence="2 3">
    <name type="scientific">Dendrosporobacter quercicolus</name>
    <dbReference type="NCBI Taxonomy" id="146817"/>
    <lineage>
        <taxon>Bacteria</taxon>
        <taxon>Bacillati</taxon>
        <taxon>Bacillota</taxon>
        <taxon>Negativicutes</taxon>
        <taxon>Selenomonadales</taxon>
        <taxon>Sporomusaceae</taxon>
        <taxon>Dendrosporobacter</taxon>
    </lineage>
</organism>
<name>A0A1G9Q3L5_9FIRM</name>
<evidence type="ECO:0000313" key="2">
    <source>
        <dbReference type="EMBL" id="SDM04925.1"/>
    </source>
</evidence>
<feature type="region of interest" description="Disordered" evidence="1">
    <location>
        <begin position="133"/>
        <end position="160"/>
    </location>
</feature>
<dbReference type="OrthoDB" id="1681325at2"/>
<dbReference type="Proteomes" id="UP000214880">
    <property type="component" value="Unassembled WGS sequence"/>
</dbReference>
<feature type="compositionally biased region" description="Acidic residues" evidence="1">
    <location>
        <begin position="148"/>
        <end position="160"/>
    </location>
</feature>
<reference evidence="2 3" key="1">
    <citation type="submission" date="2016-10" db="EMBL/GenBank/DDBJ databases">
        <authorList>
            <person name="de Groot N.N."/>
        </authorList>
    </citation>
    <scope>NUCLEOTIDE SEQUENCE [LARGE SCALE GENOMIC DNA]</scope>
    <source>
        <strain evidence="2 3">DSM 1736</strain>
    </source>
</reference>
<protein>
    <submittedName>
        <fullName evidence="2">Uncharacterized protein</fullName>
    </submittedName>
</protein>
<feature type="compositionally biased region" description="Polar residues" evidence="1">
    <location>
        <begin position="134"/>
        <end position="146"/>
    </location>
</feature>
<dbReference type="AlphaFoldDB" id="A0A1G9Q3L5"/>
<keyword evidence="3" id="KW-1185">Reference proteome</keyword>
<evidence type="ECO:0000256" key="1">
    <source>
        <dbReference type="SAM" id="MobiDB-lite"/>
    </source>
</evidence>